<dbReference type="InterPro" id="IPR014576">
    <property type="entry name" value="Pesterase_YhaO"/>
</dbReference>
<dbReference type="SUPFAM" id="SSF56300">
    <property type="entry name" value="Metallo-dependent phosphatases"/>
    <property type="match status" value="1"/>
</dbReference>
<dbReference type="KEGG" id="mrtj:KHC33_04910"/>
<evidence type="ECO:0000313" key="4">
    <source>
        <dbReference type="Proteomes" id="UP000680656"/>
    </source>
</evidence>
<dbReference type="CDD" id="cd00840">
    <property type="entry name" value="MPP_Mre11_N"/>
    <property type="match status" value="1"/>
</dbReference>
<protein>
    <submittedName>
        <fullName evidence="3">DNA repair exonuclease</fullName>
    </submittedName>
</protein>
<dbReference type="RefSeq" id="WP_214420626.1">
    <property type="nucleotide sequence ID" value="NZ_CP075546.1"/>
</dbReference>
<feature type="domain" description="Calcineurin-like phosphoesterase" evidence="2">
    <location>
        <begin position="9"/>
        <end position="217"/>
    </location>
</feature>
<gene>
    <name evidence="3" type="ORF">KHC33_04910</name>
</gene>
<sequence length="435" mass="49051">MQYYKRDISFIHTADLHLASPFSGISEKNRLLADYLHLSIFQSFDSIINLCIEKQVDFLLIAGDIFDSREKNLRALYHFIRGLTKLKEHQIPVIITSGNHDPLRPGPAETTIWDDILQIAGEDPPFTLITSDRYEPVDIRQQDETIARICGVSFSKAEIFESPVRHFPKKNDSAIPWIGLVHCTIGSHTDHIPYAPLTLSDLTDLGYDYWALGHIHAGYTVKEQNPPIIYPGNIQGRNWRETGPRGCIYTTIRTDGVTQTEFYETAPVRFETSELSIQGMEQEAELISAIENIINKLSASKSKTSIILSITLTGSGKLHQSLVQTDLLDEILQIYQEYSPSPPFCYLSTVNDATTASIDRDAFRGKGDIFDEICRCAENLSNESDLAKTREILAPLFHHHTLRHVLGEMSADEIKLLIQKAEDYLFLNLGAADED</sequence>
<accession>A0A8E7AY14</accession>
<dbReference type="Gene3D" id="3.60.21.10">
    <property type="match status" value="1"/>
</dbReference>
<evidence type="ECO:0000256" key="1">
    <source>
        <dbReference type="ARBA" id="ARBA00022801"/>
    </source>
</evidence>
<dbReference type="InterPro" id="IPR041796">
    <property type="entry name" value="Mre11_N"/>
</dbReference>
<dbReference type="PIRSF" id="PIRSF033091">
    <property type="entry name" value="Pesterase_YhaO"/>
    <property type="match status" value="1"/>
</dbReference>
<evidence type="ECO:0000259" key="2">
    <source>
        <dbReference type="Pfam" id="PF00149"/>
    </source>
</evidence>
<dbReference type="PANTHER" id="PTHR30337:SF7">
    <property type="entry name" value="PHOSPHOESTERASE"/>
    <property type="match status" value="1"/>
</dbReference>
<keyword evidence="3" id="KW-0540">Nuclease</keyword>
<dbReference type="InterPro" id="IPR004843">
    <property type="entry name" value="Calcineurin-like_PHP"/>
</dbReference>
<dbReference type="AlphaFoldDB" id="A0A8E7AY14"/>
<proteinExistence type="predicted"/>
<dbReference type="InterPro" id="IPR029052">
    <property type="entry name" value="Metallo-depent_PP-like"/>
</dbReference>
<dbReference type="EMBL" id="CP075546">
    <property type="protein sequence ID" value="QVV89842.1"/>
    <property type="molecule type" value="Genomic_DNA"/>
</dbReference>
<dbReference type="GO" id="GO:0004527">
    <property type="term" value="F:exonuclease activity"/>
    <property type="evidence" value="ECO:0007669"/>
    <property type="project" value="UniProtKB-KW"/>
</dbReference>
<dbReference type="Pfam" id="PF00149">
    <property type="entry name" value="Metallophos"/>
    <property type="match status" value="1"/>
</dbReference>
<name>A0A8E7AY14_9EURY</name>
<keyword evidence="4" id="KW-1185">Reference proteome</keyword>
<reference evidence="3 4" key="1">
    <citation type="submission" date="2021-05" db="EMBL/GenBank/DDBJ databases">
        <title>A novel Methanospirillum isolate from a pyrite-forming mixed culture.</title>
        <authorList>
            <person name="Bunk B."/>
            <person name="Sproer C."/>
            <person name="Spring S."/>
            <person name="Pester M."/>
        </authorList>
    </citation>
    <scope>NUCLEOTIDE SEQUENCE [LARGE SCALE GENOMIC DNA]</scope>
    <source>
        <strain evidence="3 4">J.3.6.1-F.2.7.3</strain>
    </source>
</reference>
<dbReference type="InterPro" id="IPR050535">
    <property type="entry name" value="DNA_Repair-Maintenance_Comp"/>
</dbReference>
<dbReference type="Proteomes" id="UP000680656">
    <property type="component" value="Chromosome"/>
</dbReference>
<organism evidence="3 4">
    <name type="scientific">Methanospirillum purgamenti</name>
    <dbReference type="NCBI Taxonomy" id="2834276"/>
    <lineage>
        <taxon>Archaea</taxon>
        <taxon>Methanobacteriati</taxon>
        <taxon>Methanobacteriota</taxon>
        <taxon>Stenosarchaea group</taxon>
        <taxon>Methanomicrobia</taxon>
        <taxon>Methanomicrobiales</taxon>
        <taxon>Methanospirillaceae</taxon>
        <taxon>Methanospirillum</taxon>
    </lineage>
</organism>
<keyword evidence="1" id="KW-0378">Hydrolase</keyword>
<dbReference type="GeneID" id="65096500"/>
<keyword evidence="3" id="KW-0269">Exonuclease</keyword>
<dbReference type="PANTHER" id="PTHR30337">
    <property type="entry name" value="COMPONENT OF ATP-DEPENDENT DSDNA EXONUCLEASE"/>
    <property type="match status" value="1"/>
</dbReference>
<evidence type="ECO:0000313" key="3">
    <source>
        <dbReference type="EMBL" id="QVV89842.1"/>
    </source>
</evidence>